<proteinExistence type="predicted"/>
<feature type="non-terminal residue" evidence="4">
    <location>
        <position position="1"/>
    </location>
</feature>
<keyword evidence="1" id="KW-0677">Repeat</keyword>
<dbReference type="PANTHER" id="PTHR10288">
    <property type="entry name" value="KH DOMAIN CONTAINING RNA BINDING PROTEIN"/>
    <property type="match status" value="1"/>
</dbReference>
<accession>A0A8H7ZQX5</accession>
<dbReference type="PROSITE" id="PS50084">
    <property type="entry name" value="KH_TYPE_1"/>
    <property type="match status" value="2"/>
</dbReference>
<dbReference type="GO" id="GO:0003723">
    <property type="term" value="F:RNA binding"/>
    <property type="evidence" value="ECO:0007669"/>
    <property type="project" value="UniProtKB-UniRule"/>
</dbReference>
<dbReference type="InterPro" id="IPR036612">
    <property type="entry name" value="KH_dom_type_1_sf"/>
</dbReference>
<dbReference type="CDD" id="cd22439">
    <property type="entry name" value="KH-I_PCBP_rpt3"/>
    <property type="match status" value="1"/>
</dbReference>
<dbReference type="Proteomes" id="UP000673691">
    <property type="component" value="Unassembled WGS sequence"/>
</dbReference>
<feature type="domain" description="K Homology" evidence="3">
    <location>
        <begin position="191"/>
        <end position="261"/>
    </location>
</feature>
<reference evidence="4 5" key="1">
    <citation type="journal article" name="Sci. Rep.">
        <title>Genome-scale phylogenetic analyses confirm Olpidium as the closest living zoosporic fungus to the non-flagellated, terrestrial fungi.</title>
        <authorList>
            <person name="Chang Y."/>
            <person name="Rochon D."/>
            <person name="Sekimoto S."/>
            <person name="Wang Y."/>
            <person name="Chovatia M."/>
            <person name="Sandor L."/>
            <person name="Salamov A."/>
            <person name="Grigoriev I.V."/>
            <person name="Stajich J.E."/>
            <person name="Spatafora J.W."/>
        </authorList>
    </citation>
    <scope>NUCLEOTIDE SEQUENCE [LARGE SCALE GENOMIC DNA]</scope>
    <source>
        <strain evidence="4">S191</strain>
    </source>
</reference>
<dbReference type="InterPro" id="IPR004088">
    <property type="entry name" value="KH_dom_type_1"/>
</dbReference>
<dbReference type="SUPFAM" id="SSF54791">
    <property type="entry name" value="Eukaryotic type KH-domain (KH-domain type I)"/>
    <property type="match status" value="2"/>
</dbReference>
<dbReference type="EMBL" id="JAEFCI010009852">
    <property type="protein sequence ID" value="KAG5457562.1"/>
    <property type="molecule type" value="Genomic_DNA"/>
</dbReference>
<dbReference type="OrthoDB" id="1937934at2759"/>
<protein>
    <recommendedName>
        <fullName evidence="3">K Homology domain-containing protein</fullName>
    </recommendedName>
</protein>
<comment type="caution">
    <text evidence="4">The sequence shown here is derived from an EMBL/GenBank/DDBJ whole genome shotgun (WGS) entry which is preliminary data.</text>
</comment>
<keyword evidence="2" id="KW-0694">RNA-binding</keyword>
<name>A0A8H7ZQX5_9FUNG</name>
<evidence type="ECO:0000313" key="4">
    <source>
        <dbReference type="EMBL" id="KAG5457562.1"/>
    </source>
</evidence>
<evidence type="ECO:0000313" key="5">
    <source>
        <dbReference type="Proteomes" id="UP000673691"/>
    </source>
</evidence>
<evidence type="ECO:0000256" key="1">
    <source>
        <dbReference type="ARBA" id="ARBA00022737"/>
    </source>
</evidence>
<dbReference type="SMART" id="SM00322">
    <property type="entry name" value="KH"/>
    <property type="match status" value="2"/>
</dbReference>
<gene>
    <name evidence="4" type="ORF">BJ554DRAFT_2384</name>
</gene>
<organism evidence="4 5">
    <name type="scientific">Olpidium bornovanus</name>
    <dbReference type="NCBI Taxonomy" id="278681"/>
    <lineage>
        <taxon>Eukaryota</taxon>
        <taxon>Fungi</taxon>
        <taxon>Fungi incertae sedis</taxon>
        <taxon>Olpidiomycota</taxon>
        <taxon>Olpidiomycotina</taxon>
        <taxon>Olpidiomycetes</taxon>
        <taxon>Olpidiales</taxon>
        <taxon>Olpidiaceae</taxon>
        <taxon>Olpidium</taxon>
    </lineage>
</organism>
<dbReference type="CDD" id="cd22456">
    <property type="entry name" value="KH-I_Rnc1_rpt2"/>
    <property type="match status" value="1"/>
</dbReference>
<dbReference type="Pfam" id="PF00013">
    <property type="entry name" value="KH_1"/>
    <property type="match status" value="2"/>
</dbReference>
<evidence type="ECO:0000256" key="2">
    <source>
        <dbReference type="PROSITE-ProRule" id="PRU00117"/>
    </source>
</evidence>
<dbReference type="AlphaFoldDB" id="A0A8H7ZQX5"/>
<sequence>LVAHKFLEESSDGNQENIHIRSTAIRLLLPHSRMGSVIGKGGSKIRDIQEASGARLMASVDKLPSSTERIVTVTGVPDSIHIAVYHIGEIFRRFPDRAPGYQPYKPMARFEAGAGGMQGGDLYIGGFAGSPQQQAPIAAQYVGGYVGQLGGQASPSPYANRGGAPIGTGGPGAGAVGAMGGAGAARAVPPGAQVQQIFIPNDMVGCIIGRQGSSINEIRNLSKTHIKIGEPYPGSNERMVTITGTPEHNQVAIYLLYKKLESEKQRAMAATQTGGIPGDPHLGPGSPGGGANSYYGAEVASVPAKVVGVSDKTAFTPDFNAHLYSCVTFSDMQGSFAVVCYSPGSALNPIDILPFVSLSASTR</sequence>
<keyword evidence="5" id="KW-1185">Reference proteome</keyword>
<evidence type="ECO:0000259" key="3">
    <source>
        <dbReference type="SMART" id="SM00322"/>
    </source>
</evidence>
<dbReference type="InterPro" id="IPR004087">
    <property type="entry name" value="KH_dom"/>
</dbReference>
<dbReference type="Gene3D" id="3.30.1370.10">
    <property type="entry name" value="K Homology domain, type 1"/>
    <property type="match status" value="2"/>
</dbReference>
<feature type="domain" description="K Homology" evidence="3">
    <location>
        <begin position="21"/>
        <end position="92"/>
    </location>
</feature>